<evidence type="ECO:0000259" key="2">
    <source>
        <dbReference type="PROSITE" id="PS50011"/>
    </source>
</evidence>
<reference evidence="3 4" key="1">
    <citation type="submission" date="2020-08" db="EMBL/GenBank/DDBJ databases">
        <authorList>
            <person name="Newling K."/>
            <person name="Davey J."/>
            <person name="Forrester S."/>
        </authorList>
    </citation>
    <scope>NUCLEOTIDE SEQUENCE [LARGE SCALE GENOMIC DNA]</scope>
    <source>
        <strain evidence="4">Crithidia deanei Carvalho (ATCC PRA-265)</strain>
    </source>
</reference>
<dbReference type="OrthoDB" id="253030at2759"/>
<dbReference type="PROSITE" id="PS50011">
    <property type="entry name" value="PROTEIN_KINASE_DOM"/>
    <property type="match status" value="1"/>
</dbReference>
<dbReference type="VEuPathDB" id="TriTrypDB:ADEAN_000144100"/>
<gene>
    <name evidence="3" type="ORF">ADEAN_000144100</name>
</gene>
<dbReference type="GO" id="GO:0004672">
    <property type="term" value="F:protein kinase activity"/>
    <property type="evidence" value="ECO:0007669"/>
    <property type="project" value="InterPro"/>
</dbReference>
<dbReference type="EMBL" id="LR877146">
    <property type="protein sequence ID" value="CAD2213997.1"/>
    <property type="molecule type" value="Genomic_DNA"/>
</dbReference>
<dbReference type="AlphaFoldDB" id="A0A7G2C5H1"/>
<name>A0A7G2C5H1_9TRYP</name>
<dbReference type="InterPro" id="IPR011009">
    <property type="entry name" value="Kinase-like_dom_sf"/>
</dbReference>
<keyword evidence="4" id="KW-1185">Reference proteome</keyword>
<accession>A0A7G2C5H1</accession>
<feature type="domain" description="Protein kinase" evidence="2">
    <location>
        <begin position="1"/>
        <end position="279"/>
    </location>
</feature>
<evidence type="ECO:0000313" key="4">
    <source>
        <dbReference type="Proteomes" id="UP000515908"/>
    </source>
</evidence>
<feature type="region of interest" description="Disordered" evidence="1">
    <location>
        <begin position="402"/>
        <end position="423"/>
    </location>
</feature>
<evidence type="ECO:0000313" key="3">
    <source>
        <dbReference type="EMBL" id="CAD2213997.1"/>
    </source>
</evidence>
<evidence type="ECO:0000256" key="1">
    <source>
        <dbReference type="SAM" id="MobiDB-lite"/>
    </source>
</evidence>
<organism evidence="3 4">
    <name type="scientific">Angomonas deanei</name>
    <dbReference type="NCBI Taxonomy" id="59799"/>
    <lineage>
        <taxon>Eukaryota</taxon>
        <taxon>Discoba</taxon>
        <taxon>Euglenozoa</taxon>
        <taxon>Kinetoplastea</taxon>
        <taxon>Metakinetoplastina</taxon>
        <taxon>Trypanosomatida</taxon>
        <taxon>Trypanosomatidae</taxon>
        <taxon>Strigomonadinae</taxon>
        <taxon>Angomonas</taxon>
    </lineage>
</organism>
<dbReference type="GO" id="GO:0005524">
    <property type="term" value="F:ATP binding"/>
    <property type="evidence" value="ECO:0007669"/>
    <property type="project" value="InterPro"/>
</dbReference>
<protein>
    <recommendedName>
        <fullName evidence="2">Protein kinase domain-containing protein</fullName>
    </recommendedName>
</protein>
<dbReference type="InterPro" id="IPR000719">
    <property type="entry name" value="Prot_kinase_dom"/>
</dbReference>
<feature type="region of interest" description="Disordered" evidence="1">
    <location>
        <begin position="435"/>
        <end position="456"/>
    </location>
</feature>
<dbReference type="Proteomes" id="UP000515908">
    <property type="component" value="Chromosome 02"/>
</dbReference>
<dbReference type="Gene3D" id="1.10.510.10">
    <property type="entry name" value="Transferase(Phosphotransferase) domain 1"/>
    <property type="match status" value="1"/>
</dbReference>
<dbReference type="SUPFAM" id="SSF56112">
    <property type="entry name" value="Protein kinase-like (PK-like)"/>
    <property type="match status" value="1"/>
</dbReference>
<proteinExistence type="predicted"/>
<sequence>MTNHVETLHGRLSYAFIARYHGCYRLPFVSLYSETSHDTRHPPSAYPLKRFVHLLHYEYFPSGTLFEWAVDPFHRRSSANKGYCPLAEKEWCHYVEQGLIALLLLHERGTIHGNPQPFNYYIYKKNHLKLSNFGSCVTHPSCYPCCAPHYLRPVYDATNSGHRAPAFDPYESDVYVFCKSILLLLFLCHERAEDMEGADDPVKPYEVEETMLGRFDEFLHSLGEKDDDESIAGCPLRLAQLLLQATRTPIHVDELLSTFYRLESIEKQEAYESNKNAFLGAVLEDLMVNEMYDAEIDRLFEEYNVLLKEKEATAGNVLTAEHASPPIGKPLPGPSPYKVGRRGSTSPLGTNVLFDESTESHRVGKPALDASFSSNASSRYMQPFFFPAPSVASGKESSIKVSVSEEPTSSLPAHAERATGEASPLTSILVTRPHRPSVDVNGSVKADRSRKESTNSLTTWRAVPVDTSTVKEHSPSTNNVNSLRQSDMNSLRQSLGASRKNSIFDESKRYVQTVLQRYTAVTSGETDDEESERQNVLMREWIVQQIGILMQWNTLDAMNTPIHEIIEGGSPLRFRGTRPLTSLE</sequence>